<keyword evidence="4" id="KW-1185">Reference proteome</keyword>
<dbReference type="KEGG" id="caby:Cabys_3922"/>
<dbReference type="InterPro" id="IPR038480">
    <property type="entry name" value="YuaB-like_sf"/>
</dbReference>
<name>H1XX95_CALAY</name>
<evidence type="ECO:0000313" key="4">
    <source>
        <dbReference type="Proteomes" id="UP000004671"/>
    </source>
</evidence>
<evidence type="ECO:0000313" key="5">
    <source>
        <dbReference type="Proteomes" id="UP000183868"/>
    </source>
</evidence>
<sequence precursor="true">MHRLLFLLLLPILLMAQDHLLISEVFVPPSGESEKAFVEITNPTAQTFSSGEMYLANYNTYYQMVADQFPATNQFFVARFPELTLNASQVVVVALDGAGYFAAFGKRADFEIKGTDDQTPDLDVIRMGSNPALETVKGMMILFSWDGQSDLVKDVDYLPWGLLAFNATWMDKSGQQIDGPDADSDASAYLNDLPTNQQKAISSIPSGYSLQRDGVSEVEEIASDGNGLTGHNEASENFQQSFKTASPTPGSFSQVAGDGTGTAQLTPESVNAGELFDLTISFSTTETYELVSIELTLPSEFSWSQTTADLALSGDAFSAATVTVNQNQILIENASLNDQTGGTLLIKNLQAPSAEGSYPIEVKTATAAGNLTPIAIFPSISVQKKLTIADIQNNLSQYEGQVVTVEAVVTVGVNITRTDRCDAYVQDESGRGINLSDASTNYPELVRGNRLKITGTVTEYVSATTGDATTELINFTLELISTDNPVPAVPYLTCAEANNIDLEGTFIETAGVITDKAENIGGGTNITIDDGTTPLQLRIWDSSGLDLSAFNVGDTVSVRGVIDSYRQSAQVVVAYQQDIQKGAIKETVAGSGQVSVQPDSVGRAETVNLTFNLTGTVEDTIGQCALVIPSDWQWLQPGSESVQLSGVFSDASITISANEILLSDFTLTFQQSGSITVTGLTSPDADTVSVFKFKTGEPTGMLKEVTDPPRIIVGKGTNRSFISIAEARQKPVGARITVKGVITIGAGILRTNFTDAYLQDESGYGLNIYQGSGLDVRIKRGRLVIISGELDEYLGKKEIVNYTLTVLKDDVPIPAVRKLSTFEASTTEFEGSFVEIEGLISGIQYTGGGTNIYINDGSGEVTVRAWDTANLDLTEFEIGDYVLVRGVVGIYREAGQILLGYQEDILRPEMPEGQVYLKVPNRPFVPDQGEKLAIEYQAGSASSHVTLRIFDLSGRLIATLYDGDGLPFPIKKEWDGTDQLGQWVGLGTYLCHLEVVNNNNGKRTVKIAPIVVGTVLK</sequence>
<keyword evidence="3" id="KW-0347">Helicase</keyword>
<feature type="domain" description="OB" evidence="1">
    <location>
        <begin position="834"/>
        <end position="894"/>
    </location>
</feature>
<dbReference type="RefSeq" id="WP_006927886.1">
    <property type="nucleotide sequence ID" value="NZ_CM001402.1"/>
</dbReference>
<reference evidence="3 4" key="1">
    <citation type="submission" date="2011-09" db="EMBL/GenBank/DDBJ databases">
        <title>The permanent draft genome of Caldithrix abyssi DSM 13497.</title>
        <authorList>
            <consortium name="US DOE Joint Genome Institute (JGI-PGF)"/>
            <person name="Lucas S."/>
            <person name="Han J."/>
            <person name="Lapidus A."/>
            <person name="Bruce D."/>
            <person name="Goodwin L."/>
            <person name="Pitluck S."/>
            <person name="Peters L."/>
            <person name="Kyrpides N."/>
            <person name="Mavromatis K."/>
            <person name="Ivanova N."/>
            <person name="Mikhailova N."/>
            <person name="Chertkov O."/>
            <person name="Detter J.C."/>
            <person name="Tapia R."/>
            <person name="Han C."/>
            <person name="Land M."/>
            <person name="Hauser L."/>
            <person name="Markowitz V."/>
            <person name="Cheng J.-F."/>
            <person name="Hugenholtz P."/>
            <person name="Woyke T."/>
            <person name="Wu D."/>
            <person name="Spring S."/>
            <person name="Brambilla E."/>
            <person name="Klenk H.-P."/>
            <person name="Eisen J.A."/>
        </authorList>
    </citation>
    <scope>NUCLEOTIDE SEQUENCE [LARGE SCALE GENOMIC DNA]</scope>
    <source>
        <strain evidence="3 4">DSM 13497</strain>
    </source>
</reference>
<keyword evidence="3" id="KW-0067">ATP-binding</keyword>
<evidence type="ECO:0000259" key="1">
    <source>
        <dbReference type="Pfam" id="PF01336"/>
    </source>
</evidence>
<dbReference type="InterPro" id="IPR004365">
    <property type="entry name" value="NA-bd_OB_tRNA"/>
</dbReference>
<dbReference type="OrthoDB" id="5489929at2"/>
<dbReference type="STRING" id="880073.Cabys_3922"/>
<evidence type="ECO:0000313" key="2">
    <source>
        <dbReference type="EMBL" id="APF20667.1"/>
    </source>
</evidence>
<dbReference type="InterPro" id="IPR012340">
    <property type="entry name" value="NA-bd_OB-fold"/>
</dbReference>
<dbReference type="Proteomes" id="UP000004671">
    <property type="component" value="Chromosome"/>
</dbReference>
<dbReference type="Gene3D" id="2.60.40.3490">
    <property type="match status" value="1"/>
</dbReference>
<protein>
    <submittedName>
        <fullName evidence="3">Nucleic acid binding OB-fold tRNA/helicase-type</fullName>
    </submittedName>
    <submittedName>
        <fullName evidence="2">OB-fold nucleic acid binding domain-containing protein</fullName>
    </submittedName>
</protein>
<reference evidence="2 5" key="2">
    <citation type="submission" date="2016-11" db="EMBL/GenBank/DDBJ databases">
        <title>Genomic analysis of Caldithrix abyssi and proposal of a novel bacterial phylum Caldithrichaeota.</title>
        <authorList>
            <person name="Kublanov I."/>
            <person name="Sigalova O."/>
            <person name="Gavrilov S."/>
            <person name="Lebedinsky A."/>
            <person name="Ivanova N."/>
            <person name="Daum C."/>
            <person name="Reddy T."/>
            <person name="Klenk H.P."/>
            <person name="Goker M."/>
            <person name="Reva O."/>
            <person name="Miroshnichenko M."/>
            <person name="Kyprides N."/>
            <person name="Woyke T."/>
            <person name="Gelfand M."/>
        </authorList>
    </citation>
    <scope>NUCLEOTIDE SEQUENCE [LARGE SCALE GENOMIC DNA]</scope>
    <source>
        <strain evidence="2 5">LF13</strain>
    </source>
</reference>
<dbReference type="AlphaFoldDB" id="H1XX95"/>
<dbReference type="PaxDb" id="880073-Calab_1206"/>
<dbReference type="EMBL" id="CP018099">
    <property type="protein sequence ID" value="APF20667.1"/>
    <property type="molecule type" value="Genomic_DNA"/>
</dbReference>
<dbReference type="Proteomes" id="UP000183868">
    <property type="component" value="Chromosome"/>
</dbReference>
<dbReference type="SUPFAM" id="SSF50249">
    <property type="entry name" value="Nucleic acid-binding proteins"/>
    <property type="match status" value="1"/>
</dbReference>
<dbReference type="Gene3D" id="2.60.40.4070">
    <property type="match status" value="1"/>
</dbReference>
<dbReference type="Pfam" id="PF01336">
    <property type="entry name" value="tRNA_anti-codon"/>
    <property type="match status" value="1"/>
</dbReference>
<gene>
    <name evidence="2" type="ORF">Cabys_3922</name>
    <name evidence="3" type="ORF">Calab_1206</name>
</gene>
<accession>H1XX95</accession>
<proteinExistence type="predicted"/>
<dbReference type="InParanoid" id="H1XX95"/>
<keyword evidence="3" id="KW-0378">Hydrolase</keyword>
<dbReference type="EMBL" id="CM001402">
    <property type="protein sequence ID" value="EHO40832.1"/>
    <property type="molecule type" value="Genomic_DNA"/>
</dbReference>
<keyword evidence="3" id="KW-0547">Nucleotide-binding</keyword>
<dbReference type="GO" id="GO:0003676">
    <property type="term" value="F:nucleic acid binding"/>
    <property type="evidence" value="ECO:0007669"/>
    <property type="project" value="InterPro"/>
</dbReference>
<dbReference type="eggNOG" id="COG2374">
    <property type="taxonomic scope" value="Bacteria"/>
</dbReference>
<dbReference type="Gene3D" id="2.40.50.140">
    <property type="entry name" value="Nucleic acid-binding proteins"/>
    <property type="match status" value="2"/>
</dbReference>
<organism evidence="3 4">
    <name type="scientific">Caldithrix abyssi DSM 13497</name>
    <dbReference type="NCBI Taxonomy" id="880073"/>
    <lineage>
        <taxon>Bacteria</taxon>
        <taxon>Pseudomonadati</taxon>
        <taxon>Calditrichota</taxon>
        <taxon>Calditrichia</taxon>
        <taxon>Calditrichales</taxon>
        <taxon>Calditrichaceae</taxon>
        <taxon>Caldithrix</taxon>
    </lineage>
</organism>
<dbReference type="HOGENOM" id="CLU_296602_0_0_0"/>
<evidence type="ECO:0000313" key="3">
    <source>
        <dbReference type="EMBL" id="EHO40832.1"/>
    </source>
</evidence>
<dbReference type="GO" id="GO:0004386">
    <property type="term" value="F:helicase activity"/>
    <property type="evidence" value="ECO:0007669"/>
    <property type="project" value="UniProtKB-KW"/>
</dbReference>